<sequence length="350" mass="38592">MPRGAPLLTRWYDGTSPRAHAVFVRLDGDTLVIEPREPGLAPQLYPLRGVRWPERRTHGQRQTELPDGGLLQHADAREWDAWWANQSIGESFVVGWQQSWRGVLVALLTTVAVLGLTWVWGVPWASARIAQHVPPALEARIGRESMEQLERVFFQPSALPAAQQQALQARWQAMVQRAHAAGEAPPHTLAFRASPRLGPNALALPGGQIVVTDELVRLLHDQPDVLMGVLGHELGHVQHRDGMDMLVRSTFISALVGVVFGDMGGFVAAVPAALLTQSYSRDAERRADQRAAELLHANGVPPAVMATLFERLRARHQAGEDEALPIAIASHPADAERVRFFREWAANPSR</sequence>
<dbReference type="GO" id="GO:0051603">
    <property type="term" value="P:proteolysis involved in protein catabolic process"/>
    <property type="evidence" value="ECO:0007669"/>
    <property type="project" value="TreeGrafter"/>
</dbReference>
<dbReference type="InterPro" id="IPR001915">
    <property type="entry name" value="Peptidase_M48"/>
</dbReference>
<feature type="transmembrane region" description="Helical" evidence="7">
    <location>
        <begin position="251"/>
        <end position="276"/>
    </location>
</feature>
<name>A0A6G8IDS0_9BURK</name>
<keyword evidence="4 6" id="KW-0862">Zinc</keyword>
<evidence type="ECO:0000256" key="6">
    <source>
        <dbReference type="RuleBase" id="RU003983"/>
    </source>
</evidence>
<keyword evidence="7" id="KW-0812">Transmembrane</keyword>
<comment type="similarity">
    <text evidence="6">Belongs to the peptidase M48 family.</text>
</comment>
<keyword evidence="5 6" id="KW-0482">Metalloprotease</keyword>
<evidence type="ECO:0000313" key="11">
    <source>
        <dbReference type="Proteomes" id="UP000503162"/>
    </source>
</evidence>
<evidence type="ECO:0000256" key="3">
    <source>
        <dbReference type="ARBA" id="ARBA00022801"/>
    </source>
</evidence>
<evidence type="ECO:0000256" key="5">
    <source>
        <dbReference type="ARBA" id="ARBA00023049"/>
    </source>
</evidence>
<dbReference type="KEGG" id="hcz:G9Q37_03250"/>
<dbReference type="Gene3D" id="3.30.2010.10">
    <property type="entry name" value="Metalloproteases ('zincins'), catalytic domain"/>
    <property type="match status" value="1"/>
</dbReference>
<dbReference type="GO" id="GO:0016020">
    <property type="term" value="C:membrane"/>
    <property type="evidence" value="ECO:0007669"/>
    <property type="project" value="TreeGrafter"/>
</dbReference>
<dbReference type="CDD" id="cd07332">
    <property type="entry name" value="M48C_Oma1_like"/>
    <property type="match status" value="1"/>
</dbReference>
<evidence type="ECO:0000313" key="10">
    <source>
        <dbReference type="EMBL" id="QIM51218.1"/>
    </source>
</evidence>
<evidence type="ECO:0000256" key="1">
    <source>
        <dbReference type="ARBA" id="ARBA00022670"/>
    </source>
</evidence>
<dbReference type="Proteomes" id="UP000503162">
    <property type="component" value="Chromosome"/>
</dbReference>
<keyword evidence="11" id="KW-1185">Reference proteome</keyword>
<accession>A0A6G8IDS0</accession>
<evidence type="ECO:0000256" key="7">
    <source>
        <dbReference type="SAM" id="Phobius"/>
    </source>
</evidence>
<keyword evidence="7" id="KW-0472">Membrane</keyword>
<keyword evidence="7" id="KW-1133">Transmembrane helix</keyword>
<dbReference type="Pfam" id="PF23368">
    <property type="entry name" value="DUF7092"/>
    <property type="match status" value="1"/>
</dbReference>
<evidence type="ECO:0000259" key="8">
    <source>
        <dbReference type="Pfam" id="PF01435"/>
    </source>
</evidence>
<dbReference type="PANTHER" id="PTHR22726:SF1">
    <property type="entry name" value="METALLOENDOPEPTIDASE OMA1, MITOCHONDRIAL"/>
    <property type="match status" value="1"/>
</dbReference>
<evidence type="ECO:0000256" key="2">
    <source>
        <dbReference type="ARBA" id="ARBA00022723"/>
    </source>
</evidence>
<dbReference type="InterPro" id="IPR055518">
    <property type="entry name" value="DUF7092"/>
</dbReference>
<comment type="cofactor">
    <cofactor evidence="6">
        <name>Zn(2+)</name>
        <dbReference type="ChEBI" id="CHEBI:29105"/>
    </cofactor>
    <text evidence="6">Binds 1 zinc ion per subunit.</text>
</comment>
<dbReference type="GO" id="GO:0004222">
    <property type="term" value="F:metalloendopeptidase activity"/>
    <property type="evidence" value="ECO:0007669"/>
    <property type="project" value="InterPro"/>
</dbReference>
<keyword evidence="2" id="KW-0479">Metal-binding</keyword>
<organism evidence="10 11">
    <name type="scientific">Hydrogenophaga crocea</name>
    <dbReference type="NCBI Taxonomy" id="2716225"/>
    <lineage>
        <taxon>Bacteria</taxon>
        <taxon>Pseudomonadati</taxon>
        <taxon>Pseudomonadota</taxon>
        <taxon>Betaproteobacteria</taxon>
        <taxon>Burkholderiales</taxon>
        <taxon>Comamonadaceae</taxon>
        <taxon>Hydrogenophaga</taxon>
    </lineage>
</organism>
<evidence type="ECO:0000256" key="4">
    <source>
        <dbReference type="ARBA" id="ARBA00022833"/>
    </source>
</evidence>
<gene>
    <name evidence="10" type="ORF">G9Q37_03250</name>
</gene>
<proteinExistence type="inferred from homology"/>
<feature type="transmembrane region" description="Helical" evidence="7">
    <location>
        <begin position="102"/>
        <end position="121"/>
    </location>
</feature>
<dbReference type="Pfam" id="PF01435">
    <property type="entry name" value="Peptidase_M48"/>
    <property type="match status" value="1"/>
</dbReference>
<dbReference type="InterPro" id="IPR051156">
    <property type="entry name" value="Mito/Outer_Membr_Metalloprot"/>
</dbReference>
<keyword evidence="1 6" id="KW-0645">Protease</keyword>
<dbReference type="EMBL" id="CP049989">
    <property type="protein sequence ID" value="QIM51218.1"/>
    <property type="molecule type" value="Genomic_DNA"/>
</dbReference>
<reference evidence="10 11" key="1">
    <citation type="submission" date="2020-03" db="EMBL/GenBank/DDBJ databases">
        <title>Hydrogenophaga sp. nov. isolated from cyanobacterial mat.</title>
        <authorList>
            <person name="Thorat V."/>
            <person name="Kirdat K."/>
            <person name="Tiwarekar B."/>
            <person name="Costa E.D."/>
            <person name="Yadav A."/>
        </authorList>
    </citation>
    <scope>NUCLEOTIDE SEQUENCE [LARGE SCALE GENOMIC DNA]</scope>
    <source>
        <strain evidence="10 11">BA0156</strain>
    </source>
</reference>
<dbReference type="GO" id="GO:0046872">
    <property type="term" value="F:metal ion binding"/>
    <property type="evidence" value="ECO:0007669"/>
    <property type="project" value="UniProtKB-KW"/>
</dbReference>
<evidence type="ECO:0000259" key="9">
    <source>
        <dbReference type="Pfam" id="PF23368"/>
    </source>
</evidence>
<keyword evidence="3 6" id="KW-0378">Hydrolase</keyword>
<dbReference type="PANTHER" id="PTHR22726">
    <property type="entry name" value="METALLOENDOPEPTIDASE OMA1"/>
    <property type="match status" value="1"/>
</dbReference>
<dbReference type="RefSeq" id="WP_166224493.1">
    <property type="nucleotide sequence ID" value="NZ_CP049989.1"/>
</dbReference>
<feature type="domain" description="DUF7092" evidence="9">
    <location>
        <begin position="9"/>
        <end position="85"/>
    </location>
</feature>
<dbReference type="AlphaFoldDB" id="A0A6G8IDS0"/>
<feature type="domain" description="Peptidase M48" evidence="8">
    <location>
        <begin position="162"/>
        <end position="344"/>
    </location>
</feature>
<protein>
    <submittedName>
        <fullName evidence="10">M48 family metallopeptidase</fullName>
    </submittedName>
</protein>